<comment type="caution">
    <text evidence="5">The sequence shown here is derived from an EMBL/GenBank/DDBJ whole genome shotgun (WGS) entry which is preliminary data.</text>
</comment>
<dbReference type="PANTHER" id="PTHR22911:SF76">
    <property type="entry name" value="EAMA DOMAIN-CONTAINING PROTEIN"/>
    <property type="match status" value="1"/>
</dbReference>
<evidence type="ECO:0000256" key="2">
    <source>
        <dbReference type="ARBA" id="ARBA00007362"/>
    </source>
</evidence>
<organism evidence="5 6">
    <name type="scientific">Paenibacillus chungangensis</name>
    <dbReference type="NCBI Taxonomy" id="696535"/>
    <lineage>
        <taxon>Bacteria</taxon>
        <taxon>Bacillati</taxon>
        <taxon>Bacillota</taxon>
        <taxon>Bacilli</taxon>
        <taxon>Bacillales</taxon>
        <taxon>Paenibacillaceae</taxon>
        <taxon>Paenibacillus</taxon>
    </lineage>
</organism>
<feature type="transmembrane region" description="Helical" evidence="3">
    <location>
        <begin position="148"/>
        <end position="168"/>
    </location>
</feature>
<comment type="similarity">
    <text evidence="2">Belongs to the EamA transporter family.</text>
</comment>
<protein>
    <submittedName>
        <fullName evidence="5">DMT family transporter</fullName>
    </submittedName>
</protein>
<feature type="domain" description="EamA" evidence="4">
    <location>
        <begin position="6"/>
        <end position="140"/>
    </location>
</feature>
<evidence type="ECO:0000259" key="4">
    <source>
        <dbReference type="Pfam" id="PF00892"/>
    </source>
</evidence>
<feature type="transmembrane region" description="Helical" evidence="3">
    <location>
        <begin position="70"/>
        <end position="87"/>
    </location>
</feature>
<name>A0ABW3HRQ4_9BACL</name>
<evidence type="ECO:0000256" key="1">
    <source>
        <dbReference type="ARBA" id="ARBA00004127"/>
    </source>
</evidence>
<reference evidence="6" key="1">
    <citation type="journal article" date="2019" name="Int. J. Syst. Evol. Microbiol.">
        <title>The Global Catalogue of Microorganisms (GCM) 10K type strain sequencing project: providing services to taxonomists for standard genome sequencing and annotation.</title>
        <authorList>
            <consortium name="The Broad Institute Genomics Platform"/>
            <consortium name="The Broad Institute Genome Sequencing Center for Infectious Disease"/>
            <person name="Wu L."/>
            <person name="Ma J."/>
        </authorList>
    </citation>
    <scope>NUCLEOTIDE SEQUENCE [LARGE SCALE GENOMIC DNA]</scope>
    <source>
        <strain evidence="6">CCUG 59129</strain>
    </source>
</reference>
<evidence type="ECO:0000313" key="5">
    <source>
        <dbReference type="EMBL" id="MFD0960211.1"/>
    </source>
</evidence>
<keyword evidence="3" id="KW-1133">Transmembrane helix</keyword>
<proteinExistence type="inferred from homology"/>
<dbReference type="Proteomes" id="UP001596989">
    <property type="component" value="Unassembled WGS sequence"/>
</dbReference>
<dbReference type="Pfam" id="PF00892">
    <property type="entry name" value="EamA"/>
    <property type="match status" value="2"/>
</dbReference>
<feature type="transmembrane region" description="Helical" evidence="3">
    <location>
        <begin position="243"/>
        <end position="263"/>
    </location>
</feature>
<keyword evidence="6" id="KW-1185">Reference proteome</keyword>
<keyword evidence="3" id="KW-0812">Transmembrane</keyword>
<feature type="transmembrane region" description="Helical" evidence="3">
    <location>
        <begin position="31"/>
        <end position="50"/>
    </location>
</feature>
<feature type="transmembrane region" description="Helical" evidence="3">
    <location>
        <begin position="124"/>
        <end position="142"/>
    </location>
</feature>
<evidence type="ECO:0000256" key="3">
    <source>
        <dbReference type="SAM" id="Phobius"/>
    </source>
</evidence>
<keyword evidence="3" id="KW-0472">Membrane</keyword>
<feature type="transmembrane region" description="Helical" evidence="3">
    <location>
        <begin position="99"/>
        <end position="117"/>
    </location>
</feature>
<dbReference type="PANTHER" id="PTHR22911">
    <property type="entry name" value="ACYL-MALONYL CONDENSING ENZYME-RELATED"/>
    <property type="match status" value="1"/>
</dbReference>
<dbReference type="InterPro" id="IPR037185">
    <property type="entry name" value="EmrE-like"/>
</dbReference>
<accession>A0ABW3HRQ4</accession>
<sequence length="311" mass="34389">MSNNRAYIAMFLGAVALSTSAIFVKLTEAPASVIAFYRMLFSALLIMPLLMADARSSLRHIRSFTRRQWMMCLLAGFFLAVHFVLWFESLNYTSVTSSTVLVTLQPLFAIAGGAWLFRERLRMAAIGGGLLAIAGSFIIGWGDMQISGLALFGDLLALMGAAVVTVYFMIGQSVRKELELFPYTFIVYAASALYLLVYCLATGEALTGYESSDWLWMFLLALIPTVFGQTVFNWLVKWLSATTISMSILLEPVGTAILAYFILGEMVTLRQIIGGSVILCGVGIFLYYNGRRRAKDNCYGSIKQSNVYRAD</sequence>
<feature type="transmembrane region" description="Helical" evidence="3">
    <location>
        <begin position="180"/>
        <end position="203"/>
    </location>
</feature>
<feature type="transmembrane region" description="Helical" evidence="3">
    <location>
        <begin position="215"/>
        <end position="236"/>
    </location>
</feature>
<evidence type="ECO:0000313" key="6">
    <source>
        <dbReference type="Proteomes" id="UP001596989"/>
    </source>
</evidence>
<feature type="transmembrane region" description="Helical" evidence="3">
    <location>
        <begin position="269"/>
        <end position="288"/>
    </location>
</feature>
<comment type="subcellular location">
    <subcellularLocation>
        <location evidence="1">Endomembrane system</location>
        <topology evidence="1">Multi-pass membrane protein</topology>
    </subcellularLocation>
</comment>
<dbReference type="EMBL" id="JBHTJZ010000014">
    <property type="protein sequence ID" value="MFD0960211.1"/>
    <property type="molecule type" value="Genomic_DNA"/>
</dbReference>
<dbReference type="InterPro" id="IPR000620">
    <property type="entry name" value="EamA_dom"/>
</dbReference>
<dbReference type="RefSeq" id="WP_377564586.1">
    <property type="nucleotide sequence ID" value="NZ_JBHTJZ010000014.1"/>
</dbReference>
<feature type="domain" description="EamA" evidence="4">
    <location>
        <begin position="152"/>
        <end position="285"/>
    </location>
</feature>
<dbReference type="SUPFAM" id="SSF103481">
    <property type="entry name" value="Multidrug resistance efflux transporter EmrE"/>
    <property type="match status" value="2"/>
</dbReference>
<gene>
    <name evidence="5" type="ORF">ACFQ2I_12495</name>
</gene>